<evidence type="ECO:0000256" key="2">
    <source>
        <dbReference type="ARBA" id="ARBA00009565"/>
    </source>
</evidence>
<dbReference type="AlphaFoldDB" id="A0A8C1Z001"/>
<dbReference type="InterPro" id="IPR030417">
    <property type="entry name" value="MS4A"/>
</dbReference>
<dbReference type="Proteomes" id="UP000694700">
    <property type="component" value="Unplaced"/>
</dbReference>
<protein>
    <submittedName>
        <fullName evidence="7">Uncharacterized protein</fullName>
    </submittedName>
</protein>
<keyword evidence="5 6" id="KW-0472">Membrane</keyword>
<keyword evidence="4 6" id="KW-1133">Transmembrane helix</keyword>
<accession>A0A8C1Z001</accession>
<name>A0A8C1Z001_CYPCA</name>
<comment type="similarity">
    <text evidence="2">Belongs to the MS4A family.</text>
</comment>
<dbReference type="InterPro" id="IPR007237">
    <property type="entry name" value="CD20-like"/>
</dbReference>
<organism evidence="7 8">
    <name type="scientific">Cyprinus carpio</name>
    <name type="common">Common carp</name>
    <dbReference type="NCBI Taxonomy" id="7962"/>
    <lineage>
        <taxon>Eukaryota</taxon>
        <taxon>Metazoa</taxon>
        <taxon>Chordata</taxon>
        <taxon>Craniata</taxon>
        <taxon>Vertebrata</taxon>
        <taxon>Euteleostomi</taxon>
        <taxon>Actinopterygii</taxon>
        <taxon>Neopterygii</taxon>
        <taxon>Teleostei</taxon>
        <taxon>Ostariophysi</taxon>
        <taxon>Cypriniformes</taxon>
        <taxon>Cyprinidae</taxon>
        <taxon>Cyprininae</taxon>
        <taxon>Cyprinus</taxon>
    </lineage>
</organism>
<evidence type="ECO:0000313" key="7">
    <source>
        <dbReference type="Ensembl" id="ENSCCRP00015043127.1"/>
    </source>
</evidence>
<dbReference type="Pfam" id="PF04103">
    <property type="entry name" value="CD20"/>
    <property type="match status" value="1"/>
</dbReference>
<dbReference type="PANTHER" id="PTHR23320">
    <property type="entry name" value="MEMBRANE-SPANNING 4-DOMAINS SUBFAMILY A MS4A -RELATED"/>
    <property type="match status" value="1"/>
</dbReference>
<dbReference type="Ensembl" id="ENSCCRT00015044580.1">
    <property type="protein sequence ID" value="ENSCCRP00015043127.1"/>
    <property type="gene ID" value="ENSCCRG00015017883.1"/>
</dbReference>
<feature type="transmembrane region" description="Helical" evidence="6">
    <location>
        <begin position="127"/>
        <end position="151"/>
    </location>
</feature>
<evidence type="ECO:0000256" key="3">
    <source>
        <dbReference type="ARBA" id="ARBA00022692"/>
    </source>
</evidence>
<sequence>MSHTVIPVNSSTIVIQFQPATQTTVTNAPLPVYVQQVTGASPLHGVQAFLKGQPKALGTVQIMIGVMTLLFGIVFTVYAEPIFVYTGVTYWGSLIYIISGSICIAAENKINSPSSLCLMNTSLGLNIFSIITAGIAIILISLDLALGAIYIDCSGYNCRDLERRYKTLFRGIRGVLLLFALLEFIISIYLSAFARKNICSSRPQVQFAPLPPQPSDFRPIHFHDLHSSEIPVTSSFSIPHHPADAPPEYSECNQYY</sequence>
<comment type="subcellular location">
    <subcellularLocation>
        <location evidence="1">Membrane</location>
        <topology evidence="1">Multi-pass membrane protein</topology>
    </subcellularLocation>
</comment>
<evidence type="ECO:0000256" key="4">
    <source>
        <dbReference type="ARBA" id="ARBA00022989"/>
    </source>
</evidence>
<feature type="transmembrane region" description="Helical" evidence="6">
    <location>
        <begin position="171"/>
        <end position="192"/>
    </location>
</feature>
<evidence type="ECO:0000256" key="5">
    <source>
        <dbReference type="ARBA" id="ARBA00023136"/>
    </source>
</evidence>
<proteinExistence type="inferred from homology"/>
<feature type="transmembrane region" description="Helical" evidence="6">
    <location>
        <begin position="56"/>
        <end position="76"/>
    </location>
</feature>
<dbReference type="PANTHER" id="PTHR23320:SF128">
    <property type="entry name" value="MEMBRANE-SPANNING 4-DOMAINS SUBFAMILY A MEMBER 4A"/>
    <property type="match status" value="1"/>
</dbReference>
<reference evidence="7" key="1">
    <citation type="submission" date="2025-08" db="UniProtKB">
        <authorList>
            <consortium name="Ensembl"/>
        </authorList>
    </citation>
    <scope>IDENTIFICATION</scope>
</reference>
<feature type="transmembrane region" description="Helical" evidence="6">
    <location>
        <begin position="82"/>
        <end position="106"/>
    </location>
</feature>
<evidence type="ECO:0000256" key="6">
    <source>
        <dbReference type="SAM" id="Phobius"/>
    </source>
</evidence>
<keyword evidence="3 6" id="KW-0812">Transmembrane</keyword>
<dbReference type="GO" id="GO:0016020">
    <property type="term" value="C:membrane"/>
    <property type="evidence" value="ECO:0007669"/>
    <property type="project" value="UniProtKB-SubCell"/>
</dbReference>
<evidence type="ECO:0000313" key="8">
    <source>
        <dbReference type="Proteomes" id="UP000694700"/>
    </source>
</evidence>
<evidence type="ECO:0000256" key="1">
    <source>
        <dbReference type="ARBA" id="ARBA00004141"/>
    </source>
</evidence>